<sequence length="151" mass="16963">MHQPPGFSDPNFPNHVCQLKKSLYGLRQAPRAWFDKLFQALKSLGFTQSSSDASLFVLKVPVLVIVLVYVDDILVSGPDLSVCNLFIKKLSSLFPVKDLGPLHIYMQKLPFNLPYIYADETGNCIGANDYIATFETKSSIFKSHSKQEYAE</sequence>
<dbReference type="EMBL" id="JAJFAZ020000003">
    <property type="protein sequence ID" value="KAI5336671.1"/>
    <property type="molecule type" value="Genomic_DNA"/>
</dbReference>
<dbReference type="AlphaFoldDB" id="A0AAD4W512"/>
<dbReference type="Pfam" id="PF07727">
    <property type="entry name" value="RVT_2"/>
    <property type="match status" value="1"/>
</dbReference>
<evidence type="ECO:0000313" key="3">
    <source>
        <dbReference type="Proteomes" id="UP001054821"/>
    </source>
</evidence>
<reference evidence="2 3" key="1">
    <citation type="journal article" date="2022" name="G3 (Bethesda)">
        <title>Whole-genome sequence and methylome profiling of the almond [Prunus dulcis (Mill.) D.A. Webb] cultivar 'Nonpareil'.</title>
        <authorList>
            <person name="D'Amico-Willman K.M."/>
            <person name="Ouma W.Z."/>
            <person name="Meulia T."/>
            <person name="Sideli G.M."/>
            <person name="Gradziel T.M."/>
            <person name="Fresnedo-Ramirez J."/>
        </authorList>
    </citation>
    <scope>NUCLEOTIDE SEQUENCE [LARGE SCALE GENOMIC DNA]</scope>
    <source>
        <strain evidence="2">Clone GOH B32 T37-40</strain>
    </source>
</reference>
<dbReference type="Proteomes" id="UP001054821">
    <property type="component" value="Chromosome 3"/>
</dbReference>
<comment type="caution">
    <text evidence="2">The sequence shown here is derived from an EMBL/GenBank/DDBJ whole genome shotgun (WGS) entry which is preliminary data.</text>
</comment>
<evidence type="ECO:0000313" key="2">
    <source>
        <dbReference type="EMBL" id="KAI5336671.1"/>
    </source>
</evidence>
<evidence type="ECO:0000259" key="1">
    <source>
        <dbReference type="Pfam" id="PF07727"/>
    </source>
</evidence>
<organism evidence="2 3">
    <name type="scientific">Prunus dulcis</name>
    <name type="common">Almond</name>
    <name type="synonym">Amygdalus dulcis</name>
    <dbReference type="NCBI Taxonomy" id="3755"/>
    <lineage>
        <taxon>Eukaryota</taxon>
        <taxon>Viridiplantae</taxon>
        <taxon>Streptophyta</taxon>
        <taxon>Embryophyta</taxon>
        <taxon>Tracheophyta</taxon>
        <taxon>Spermatophyta</taxon>
        <taxon>Magnoliopsida</taxon>
        <taxon>eudicotyledons</taxon>
        <taxon>Gunneridae</taxon>
        <taxon>Pentapetalae</taxon>
        <taxon>rosids</taxon>
        <taxon>fabids</taxon>
        <taxon>Rosales</taxon>
        <taxon>Rosaceae</taxon>
        <taxon>Amygdaloideae</taxon>
        <taxon>Amygdaleae</taxon>
        <taxon>Prunus</taxon>
    </lineage>
</organism>
<gene>
    <name evidence="2" type="ORF">L3X38_015939</name>
</gene>
<proteinExistence type="predicted"/>
<dbReference type="InterPro" id="IPR043502">
    <property type="entry name" value="DNA/RNA_pol_sf"/>
</dbReference>
<feature type="domain" description="Reverse transcriptase Ty1/copia-type" evidence="1">
    <location>
        <begin position="1"/>
        <end position="106"/>
    </location>
</feature>
<protein>
    <recommendedName>
        <fullName evidence="1">Reverse transcriptase Ty1/copia-type domain-containing protein</fullName>
    </recommendedName>
</protein>
<accession>A0AAD4W512</accession>
<dbReference type="SUPFAM" id="SSF56672">
    <property type="entry name" value="DNA/RNA polymerases"/>
    <property type="match status" value="1"/>
</dbReference>
<keyword evidence="3" id="KW-1185">Reference proteome</keyword>
<name>A0AAD4W512_PRUDU</name>
<dbReference type="InterPro" id="IPR013103">
    <property type="entry name" value="RVT_2"/>
</dbReference>